<dbReference type="eggNOG" id="KOG2458">
    <property type="taxonomic scope" value="Eukaryota"/>
</dbReference>
<protein>
    <recommendedName>
        <fullName evidence="2">Glycosyl transferase CAP10 domain-containing protein</fullName>
    </recommendedName>
</protein>
<proteinExistence type="predicted"/>
<evidence type="ECO:0000313" key="4">
    <source>
        <dbReference type="Proteomes" id="UP000019377"/>
    </source>
</evidence>
<dbReference type="EMBL" id="KI545860">
    <property type="protein sequence ID" value="EST08101.1"/>
    <property type="molecule type" value="Genomic_DNA"/>
</dbReference>
<name>V5ECG4_KALBG</name>
<dbReference type="GeneID" id="27417974"/>
<gene>
    <name evidence="3" type="ORF">PSEUBRA_SCAF18g04656</name>
</gene>
<organism evidence="3 4">
    <name type="scientific">Kalmanozyma brasiliensis (strain GHG001)</name>
    <name type="common">Yeast</name>
    <name type="synonym">Pseudozyma brasiliensis</name>
    <dbReference type="NCBI Taxonomy" id="1365824"/>
    <lineage>
        <taxon>Eukaryota</taxon>
        <taxon>Fungi</taxon>
        <taxon>Dikarya</taxon>
        <taxon>Basidiomycota</taxon>
        <taxon>Ustilaginomycotina</taxon>
        <taxon>Ustilaginomycetes</taxon>
        <taxon>Ustilaginales</taxon>
        <taxon>Ustilaginaceae</taxon>
        <taxon>Kalmanozyma</taxon>
    </lineage>
</organism>
<dbReference type="PANTHER" id="PTHR12203">
    <property type="entry name" value="KDEL LYS-ASP-GLU-LEU CONTAINING - RELATED"/>
    <property type="match status" value="1"/>
</dbReference>
<dbReference type="SMART" id="SM00672">
    <property type="entry name" value="CAP10"/>
    <property type="match status" value="1"/>
</dbReference>
<dbReference type="Pfam" id="PF05686">
    <property type="entry name" value="Glyco_transf_90"/>
    <property type="match status" value="1"/>
</dbReference>
<evidence type="ECO:0000256" key="1">
    <source>
        <dbReference type="SAM" id="MobiDB-lite"/>
    </source>
</evidence>
<feature type="compositionally biased region" description="Low complexity" evidence="1">
    <location>
        <begin position="35"/>
        <end position="49"/>
    </location>
</feature>
<dbReference type="InterPro" id="IPR006598">
    <property type="entry name" value="CAP10"/>
</dbReference>
<dbReference type="Proteomes" id="UP000019377">
    <property type="component" value="Unassembled WGS sequence"/>
</dbReference>
<dbReference type="HOGENOM" id="CLU_005027_2_2_1"/>
<keyword evidence="4" id="KW-1185">Reference proteome</keyword>
<dbReference type="AlphaFoldDB" id="V5ECG4"/>
<feature type="region of interest" description="Disordered" evidence="1">
    <location>
        <begin position="19"/>
        <end position="59"/>
    </location>
</feature>
<reference evidence="4" key="1">
    <citation type="journal article" date="2013" name="Genome Announc.">
        <title>Draft genome sequence of Pseudozyma brasiliensis sp. nov. strain GHG001, a high producer of endo-1,4-xylanase isolated from an insect pest of sugarcane.</title>
        <authorList>
            <person name="Oliveira J.V.D.C."/>
            <person name="dos Santos R.A.C."/>
            <person name="Borges T.A."/>
            <person name="Riano-Pachon D.M."/>
            <person name="Goldman G.H."/>
        </authorList>
    </citation>
    <scope>NUCLEOTIDE SEQUENCE [LARGE SCALE GENOMIC DNA]</scope>
    <source>
        <strain evidence="4">GHG001</strain>
    </source>
</reference>
<evidence type="ECO:0000313" key="3">
    <source>
        <dbReference type="EMBL" id="EST08101.1"/>
    </source>
</evidence>
<feature type="domain" description="Glycosyl transferase CAP10" evidence="2">
    <location>
        <begin position="378"/>
        <end position="632"/>
    </location>
</feature>
<dbReference type="InterPro" id="IPR051091">
    <property type="entry name" value="O-Glucosyltr/Glycosyltrsf_90"/>
</dbReference>
<accession>V5ECG4</accession>
<dbReference type="OrthoDB" id="541052at2759"/>
<dbReference type="OMA" id="FQRDATM"/>
<sequence length="635" mass="71442">MQMSDLKLDRGDVSSSRLRNNAFAPYTSDGSADESSSQRYRSASPSSTSIYRTAGPSGSPKSQLAWKIAGGLGALGLLLILAGRLGVSHKGVSSYYTTSPTARYHKARESIDDILDRCDHADIHDIKCKVDYAEKLASELVARQSRTLDQAVIEYERRYNRKSSPSMEKWFQLALENNVTIIDDYDQVNTDIQFYVQSGLVGEKLKARLLEAKIVVADPGQGQLSIVDGQAVIFGPDRGSLSATSVIELLKPVQHIIPDFTIPFNWYSEPKMPHPTARSESDPMNLEWIGGKDPTEALQRACPSNHIAPARSWDALLSPLDYCEDSRTGIARRHGFFQAPDGFGPLNKLVPVLSRAKLSNFADIIAPNVCYSVPDYRGSADPVSWEDKEDSLYWRGAFTGLAPTPENWAGGHRHRMGRYTKQLREAYAKLTHGVERDAFDTKFAPNRTIVPTRDSVHVGNNTLPLFDYNDHELVETIKRLGPNTFNVGFYTYRPAAVEVQKVYSKYFPVTGYEVRDTINHYKYLLDSDGQSMSCRFYHLLSTNAVVFKQTIWSESHDERIVPWIHYVPLDLRIESNELPYMLDFFQNHPQGPETARKIAAASARWAQNTLRRIDVSLAFARVLIEYADQLYHAQS</sequence>
<dbReference type="PANTHER" id="PTHR12203:SF118">
    <property type="entry name" value="BETA-1,2-XYLOSYLTRANSFERASE 1"/>
    <property type="match status" value="1"/>
</dbReference>
<evidence type="ECO:0000259" key="2">
    <source>
        <dbReference type="SMART" id="SM00672"/>
    </source>
</evidence>